<dbReference type="SUPFAM" id="SSF51735">
    <property type="entry name" value="NAD(P)-binding Rossmann-fold domains"/>
    <property type="match status" value="1"/>
</dbReference>
<feature type="transmembrane region" description="Helical" evidence="11">
    <location>
        <begin position="355"/>
        <end position="376"/>
    </location>
</feature>
<accession>A0ABY8Q9Z5</accession>
<dbReference type="Pfam" id="PF02254">
    <property type="entry name" value="TrkA_N"/>
    <property type="match status" value="1"/>
</dbReference>
<feature type="transmembrane region" description="Helical" evidence="11">
    <location>
        <begin position="388"/>
        <end position="408"/>
    </location>
</feature>
<name>A0ABY8Q9Z5_9RHOB</name>
<dbReference type="InterPro" id="IPR036291">
    <property type="entry name" value="NAD(P)-bd_dom_sf"/>
</dbReference>
<keyword evidence="8" id="KW-0406">Ion transport</keyword>
<keyword evidence="14" id="KW-1185">Reference proteome</keyword>
<comment type="subcellular location">
    <subcellularLocation>
        <location evidence="1">Membrane</location>
        <topology evidence="1">Multi-pass membrane protein</topology>
    </subcellularLocation>
</comment>
<feature type="transmembrane region" description="Helical" evidence="11">
    <location>
        <begin position="54"/>
        <end position="73"/>
    </location>
</feature>
<evidence type="ECO:0000256" key="10">
    <source>
        <dbReference type="SAM" id="MobiDB-lite"/>
    </source>
</evidence>
<dbReference type="EMBL" id="CP124535">
    <property type="protein sequence ID" value="WGV17690.1"/>
    <property type="molecule type" value="Genomic_DNA"/>
</dbReference>
<dbReference type="InterPro" id="IPR003148">
    <property type="entry name" value="RCK_N"/>
</dbReference>
<reference evidence="13 14" key="1">
    <citation type="submission" date="2023-04" db="EMBL/GenBank/DDBJ databases">
        <title>YMD61, complete Genome.</title>
        <authorList>
            <person name="Zhang J."/>
        </authorList>
    </citation>
    <scope>NUCLEOTIDE SEQUENCE [LARGE SCALE GENOMIC DNA]</scope>
    <source>
        <strain evidence="13 14">YMD61</strain>
    </source>
</reference>
<dbReference type="PANTHER" id="PTHR46157">
    <property type="entry name" value="K(+) EFFLUX ANTIPORTER 3, CHLOROPLASTIC"/>
    <property type="match status" value="1"/>
</dbReference>
<evidence type="ECO:0000256" key="8">
    <source>
        <dbReference type="ARBA" id="ARBA00023065"/>
    </source>
</evidence>
<protein>
    <submittedName>
        <fullName evidence="13">Cation:proton antiporter</fullName>
    </submittedName>
</protein>
<evidence type="ECO:0000256" key="1">
    <source>
        <dbReference type="ARBA" id="ARBA00004141"/>
    </source>
</evidence>
<keyword evidence="5 11" id="KW-0812">Transmembrane</keyword>
<feature type="transmembrane region" description="Helical" evidence="11">
    <location>
        <begin position="326"/>
        <end position="348"/>
    </location>
</feature>
<evidence type="ECO:0000256" key="5">
    <source>
        <dbReference type="ARBA" id="ARBA00022692"/>
    </source>
</evidence>
<organism evidence="13 14">
    <name type="scientific">Fuscovulum ytuae</name>
    <dbReference type="NCBI Taxonomy" id="3042299"/>
    <lineage>
        <taxon>Bacteria</taxon>
        <taxon>Pseudomonadati</taxon>
        <taxon>Pseudomonadota</taxon>
        <taxon>Alphaproteobacteria</taxon>
        <taxon>Rhodobacterales</taxon>
        <taxon>Paracoccaceae</taxon>
        <taxon>Fuscovulum</taxon>
    </lineage>
</organism>
<feature type="compositionally biased region" description="Basic and acidic residues" evidence="10">
    <location>
        <begin position="650"/>
        <end position="662"/>
    </location>
</feature>
<evidence type="ECO:0000256" key="9">
    <source>
        <dbReference type="ARBA" id="ARBA00023136"/>
    </source>
</evidence>
<keyword evidence="4" id="KW-0633">Potassium transport</keyword>
<feature type="domain" description="RCK N-terminal" evidence="12">
    <location>
        <begin position="430"/>
        <end position="547"/>
    </location>
</feature>
<dbReference type="PANTHER" id="PTHR46157:SF4">
    <property type="entry name" value="K(+) EFFLUX ANTIPORTER 3, CHLOROPLASTIC"/>
    <property type="match status" value="1"/>
</dbReference>
<evidence type="ECO:0000313" key="14">
    <source>
        <dbReference type="Proteomes" id="UP001230978"/>
    </source>
</evidence>
<evidence type="ECO:0000256" key="4">
    <source>
        <dbReference type="ARBA" id="ARBA00022538"/>
    </source>
</evidence>
<gene>
    <name evidence="13" type="ORF">QF092_07890</name>
</gene>
<evidence type="ECO:0000256" key="7">
    <source>
        <dbReference type="ARBA" id="ARBA00022989"/>
    </source>
</evidence>
<evidence type="ECO:0000256" key="2">
    <source>
        <dbReference type="ARBA" id="ARBA00022448"/>
    </source>
</evidence>
<evidence type="ECO:0000259" key="12">
    <source>
        <dbReference type="PROSITE" id="PS51201"/>
    </source>
</evidence>
<feature type="transmembrane region" description="Helical" evidence="11">
    <location>
        <begin position="85"/>
        <end position="107"/>
    </location>
</feature>
<feature type="transmembrane region" description="Helical" evidence="11">
    <location>
        <begin position="212"/>
        <end position="233"/>
    </location>
</feature>
<dbReference type="InterPro" id="IPR038770">
    <property type="entry name" value="Na+/solute_symporter_sf"/>
</dbReference>
<evidence type="ECO:0000256" key="6">
    <source>
        <dbReference type="ARBA" id="ARBA00022958"/>
    </source>
</evidence>
<evidence type="ECO:0000256" key="11">
    <source>
        <dbReference type="SAM" id="Phobius"/>
    </source>
</evidence>
<feature type="transmembrane region" description="Helical" evidence="11">
    <location>
        <begin position="146"/>
        <end position="174"/>
    </location>
</feature>
<feature type="transmembrane region" description="Helical" evidence="11">
    <location>
        <begin position="245"/>
        <end position="266"/>
    </location>
</feature>
<evidence type="ECO:0000256" key="3">
    <source>
        <dbReference type="ARBA" id="ARBA00022449"/>
    </source>
</evidence>
<keyword evidence="2" id="KW-0813">Transport</keyword>
<proteinExistence type="predicted"/>
<keyword evidence="9 11" id="KW-0472">Membrane</keyword>
<keyword evidence="7 11" id="KW-1133">Transmembrane helix</keyword>
<dbReference type="Gene3D" id="3.40.50.720">
    <property type="entry name" value="NAD(P)-binding Rossmann-like Domain"/>
    <property type="match status" value="1"/>
</dbReference>
<dbReference type="InterPro" id="IPR006153">
    <property type="entry name" value="Cation/H_exchanger_TM"/>
</dbReference>
<dbReference type="Gene3D" id="1.20.1530.20">
    <property type="match status" value="1"/>
</dbReference>
<dbReference type="Proteomes" id="UP001230978">
    <property type="component" value="Chromosome"/>
</dbReference>
<feature type="region of interest" description="Disordered" evidence="10">
    <location>
        <begin position="626"/>
        <end position="662"/>
    </location>
</feature>
<keyword evidence="6" id="KW-0630">Potassium</keyword>
<dbReference type="RefSeq" id="WP_281469162.1">
    <property type="nucleotide sequence ID" value="NZ_CP124535.1"/>
</dbReference>
<evidence type="ECO:0000313" key="13">
    <source>
        <dbReference type="EMBL" id="WGV17690.1"/>
    </source>
</evidence>
<dbReference type="PROSITE" id="PS51201">
    <property type="entry name" value="RCK_N"/>
    <property type="match status" value="1"/>
</dbReference>
<feature type="transmembrane region" description="Helical" evidence="11">
    <location>
        <begin position="30"/>
        <end position="48"/>
    </location>
</feature>
<feature type="transmembrane region" description="Helical" evidence="11">
    <location>
        <begin position="6"/>
        <end position="23"/>
    </location>
</feature>
<keyword evidence="3" id="KW-0050">Antiport</keyword>
<feature type="transmembrane region" description="Helical" evidence="11">
    <location>
        <begin position="113"/>
        <end position="134"/>
    </location>
</feature>
<sequence>MEGLLLEASIYLAAAVLIVPVAVRLGLGSVLGYLAAGILVGPVFGFAGADTADLQHFAEFGVVLMLFLIGLELEPRTLWDMRHRLLGLGGLQVVLTAAAIAGALVWLGLVWQVALTLGMVLSLSSTAIVLQTLTEKNLMRTAGGRASFSVLLTQDIAVIPMLAFLPLLALPAIIGPTADQYGISNGEAADTAHGAESAAEPLLTLVEQLPNWAVTGLTLAIVAGIVLAGHFLSRPVFRFVHASRLPEMSTFISLLIVLGIAFLMMLVGLSPALGTFVAGVVLANSEFRHQIEADIKPFKGLLLGLFFMTVGIGIDTRALFSQPGTILGLTLALIAVKAAVLFLLSLLFRLKNHDRWLFTLGLAQAGEFGFVLVSFARQQGILSVGHGQTTLLVISLSMLLTPLLFIAYERLARRLRPRAPSQTPDEIDEKGRVLIAGIGRFGQVVNRLIRMSGLTTTVLDSDMATIETMRRFGVKGFFGDPSNPALLHSAGLMDASVLVVAVDDRENANRIVHYARSERPDLHIVARARDRVHVYELFQAGANDIVRETFDSSIRAGRYVLENMGFTEYEAAKLSQTYFKVDRAAMRDLASLWVPGQPVHLNDAYIERAKQLDRDLETALIDELHETQPMAGEDIPAPLPDPTPEEVEDDLRTDHPNRAKAP</sequence>
<dbReference type="Pfam" id="PF00999">
    <property type="entry name" value="Na_H_Exchanger"/>
    <property type="match status" value="1"/>
</dbReference>